<dbReference type="PROSITE" id="PS51257">
    <property type="entry name" value="PROKAR_LIPOPROTEIN"/>
    <property type="match status" value="1"/>
</dbReference>
<dbReference type="Pfam" id="PF14346">
    <property type="entry name" value="DUF4398"/>
    <property type="match status" value="1"/>
</dbReference>
<dbReference type="OrthoDB" id="9782229at2"/>
<evidence type="ECO:0000259" key="7">
    <source>
        <dbReference type="PROSITE" id="PS51123"/>
    </source>
</evidence>
<dbReference type="Proteomes" id="UP000298049">
    <property type="component" value="Chromosome"/>
</dbReference>
<evidence type="ECO:0000256" key="3">
    <source>
        <dbReference type="ARBA" id="ARBA00023237"/>
    </source>
</evidence>
<dbReference type="InterPro" id="IPR025511">
    <property type="entry name" value="DUF4398"/>
</dbReference>
<dbReference type="KEGG" id="hmi:soil367_12415"/>
<feature type="domain" description="OmpA-like" evidence="7">
    <location>
        <begin position="170"/>
        <end position="287"/>
    </location>
</feature>
<evidence type="ECO:0000256" key="1">
    <source>
        <dbReference type="ARBA" id="ARBA00004442"/>
    </source>
</evidence>
<reference evidence="8 9" key="1">
    <citation type="submission" date="2018-07" db="EMBL/GenBank/DDBJ databases">
        <title>Marsedoiliclastica nanhaica gen. nov. sp. nov., a novel marine hydrocarbonoclastic bacterium isolated from an in-situ enriched hydrocarbon-degrading consortium in deep-sea sediment.</title>
        <authorList>
            <person name="Dong C."/>
            <person name="Ma T."/>
            <person name="Liu R."/>
            <person name="Shao Z."/>
        </authorList>
    </citation>
    <scope>NUCLEOTIDE SEQUENCE [LARGE SCALE GENOMIC DNA]</scope>
    <source>
        <strain evidence="9">soil36-7</strain>
    </source>
</reference>
<evidence type="ECO:0000313" key="9">
    <source>
        <dbReference type="Proteomes" id="UP000298049"/>
    </source>
</evidence>
<name>A0A4P7XHZ3_9ALTE</name>
<evidence type="ECO:0000256" key="4">
    <source>
        <dbReference type="PROSITE-ProRule" id="PRU00473"/>
    </source>
</evidence>
<dbReference type="InterPro" id="IPR036737">
    <property type="entry name" value="OmpA-like_sf"/>
</dbReference>
<proteinExistence type="predicted"/>
<dbReference type="PRINTS" id="PR01021">
    <property type="entry name" value="OMPADOMAIN"/>
</dbReference>
<dbReference type="Pfam" id="PF00691">
    <property type="entry name" value="OmpA"/>
    <property type="match status" value="1"/>
</dbReference>
<dbReference type="PANTHER" id="PTHR30329">
    <property type="entry name" value="STATOR ELEMENT OF FLAGELLAR MOTOR COMPLEX"/>
    <property type="match status" value="1"/>
</dbReference>
<dbReference type="InterPro" id="IPR006664">
    <property type="entry name" value="OMP_bac"/>
</dbReference>
<gene>
    <name evidence="8" type="ORF">soil367_12415</name>
</gene>
<keyword evidence="5" id="KW-0175">Coiled coil</keyword>
<evidence type="ECO:0000256" key="2">
    <source>
        <dbReference type="ARBA" id="ARBA00023136"/>
    </source>
</evidence>
<dbReference type="CDD" id="cd07185">
    <property type="entry name" value="OmpA_C-like"/>
    <property type="match status" value="1"/>
</dbReference>
<keyword evidence="9" id="KW-1185">Reference proteome</keyword>
<sequence length="293" mass="33022">MRTRILPLSAAIGVSVLLTACASAPPENELVTEAREIYQSIENDPNVARTGATPLREAKNHLERAQEMLEEGEEDRLVEHEAYLARGYAQIAETRGERNKIQQEIESAKNRRDELRLEMRSAEARQAQSRAQRAMSEAERAQNEAKLAQQEAEELRKQMQELKELQAQQTDRGMVLTLGDVLFDLNQAELQGTGITAVEKLAEFMKEYEDRRVKVEGYTDSTGSEAYNQQLSERRAQAVKDVLMNNGVASDRVEVQGYGEAYPVASNDDPSGRQRNRRVEIVISDENGNIESR</sequence>
<dbReference type="SUPFAM" id="SSF103088">
    <property type="entry name" value="OmpA-like"/>
    <property type="match status" value="1"/>
</dbReference>
<keyword evidence="3" id="KW-0998">Cell outer membrane</keyword>
<dbReference type="GO" id="GO:0009279">
    <property type="term" value="C:cell outer membrane"/>
    <property type="evidence" value="ECO:0007669"/>
    <property type="project" value="UniProtKB-SubCell"/>
</dbReference>
<feature type="coiled-coil region" evidence="5">
    <location>
        <begin position="55"/>
        <end position="172"/>
    </location>
</feature>
<dbReference type="InterPro" id="IPR006690">
    <property type="entry name" value="OMPA-like_CS"/>
</dbReference>
<keyword evidence="2 4" id="KW-0472">Membrane</keyword>
<keyword evidence="6" id="KW-0732">Signal</keyword>
<organism evidence="8 9">
    <name type="scientific">Hydrocarboniclastica marina</name>
    <dbReference type="NCBI Taxonomy" id="2259620"/>
    <lineage>
        <taxon>Bacteria</taxon>
        <taxon>Pseudomonadati</taxon>
        <taxon>Pseudomonadota</taxon>
        <taxon>Gammaproteobacteria</taxon>
        <taxon>Alteromonadales</taxon>
        <taxon>Alteromonadaceae</taxon>
        <taxon>Hydrocarboniclastica</taxon>
    </lineage>
</organism>
<protein>
    <submittedName>
        <fullName evidence="8">DUF4398 domain-containing protein</fullName>
    </submittedName>
</protein>
<dbReference type="AlphaFoldDB" id="A0A4P7XHZ3"/>
<feature type="chain" id="PRO_5020769387" evidence="6">
    <location>
        <begin position="25"/>
        <end position="293"/>
    </location>
</feature>
<evidence type="ECO:0000256" key="6">
    <source>
        <dbReference type="SAM" id="SignalP"/>
    </source>
</evidence>
<dbReference type="PROSITE" id="PS51123">
    <property type="entry name" value="OMPA_2"/>
    <property type="match status" value="1"/>
</dbReference>
<dbReference type="Gene3D" id="3.30.1330.60">
    <property type="entry name" value="OmpA-like domain"/>
    <property type="match status" value="1"/>
</dbReference>
<dbReference type="EMBL" id="CP031093">
    <property type="protein sequence ID" value="QCF26671.1"/>
    <property type="molecule type" value="Genomic_DNA"/>
</dbReference>
<dbReference type="PROSITE" id="PS01068">
    <property type="entry name" value="OMPA_1"/>
    <property type="match status" value="1"/>
</dbReference>
<evidence type="ECO:0000256" key="5">
    <source>
        <dbReference type="SAM" id="Coils"/>
    </source>
</evidence>
<dbReference type="InterPro" id="IPR050330">
    <property type="entry name" value="Bact_OuterMem_StrucFunc"/>
</dbReference>
<accession>A0A4P7XHZ3</accession>
<feature type="signal peptide" evidence="6">
    <location>
        <begin position="1"/>
        <end position="24"/>
    </location>
</feature>
<dbReference type="RefSeq" id="WP_136549377.1">
    <property type="nucleotide sequence ID" value="NZ_CP031093.1"/>
</dbReference>
<dbReference type="InterPro" id="IPR006665">
    <property type="entry name" value="OmpA-like"/>
</dbReference>
<comment type="subcellular location">
    <subcellularLocation>
        <location evidence="1">Cell outer membrane</location>
    </subcellularLocation>
</comment>
<dbReference type="PANTHER" id="PTHR30329:SF21">
    <property type="entry name" value="LIPOPROTEIN YIAD-RELATED"/>
    <property type="match status" value="1"/>
</dbReference>
<evidence type="ECO:0000313" key="8">
    <source>
        <dbReference type="EMBL" id="QCF26671.1"/>
    </source>
</evidence>